<dbReference type="InterPro" id="IPR035901">
    <property type="entry name" value="GIY-YIG_endonuc_sf"/>
</dbReference>
<evidence type="ECO:0000256" key="9">
    <source>
        <dbReference type="SAM" id="MobiDB-lite"/>
    </source>
</evidence>
<evidence type="ECO:0000256" key="1">
    <source>
        <dbReference type="ARBA" id="ARBA00022722"/>
    </source>
</evidence>
<feature type="region of interest" description="Disordered" evidence="9">
    <location>
        <begin position="162"/>
        <end position="207"/>
    </location>
</feature>
<gene>
    <name evidence="12" type="ORF">WJX75_006947</name>
</gene>
<evidence type="ECO:0000256" key="7">
    <source>
        <dbReference type="ARBA" id="ARBA00023242"/>
    </source>
</evidence>
<dbReference type="PANTHER" id="PTHR20208">
    <property type="entry name" value="STRUCTURE-SPECIFIC ENDONUCLEASE SUBUNIT SLX1"/>
    <property type="match status" value="1"/>
</dbReference>
<dbReference type="InterPro" id="IPR012429">
    <property type="entry name" value="HGSNAT_cat"/>
</dbReference>
<keyword evidence="10" id="KW-0812">Transmembrane</keyword>
<feature type="region of interest" description="Disordered" evidence="9">
    <location>
        <begin position="281"/>
        <end position="378"/>
    </location>
</feature>
<dbReference type="Gene3D" id="3.40.1440.10">
    <property type="entry name" value="GIY-YIG endonuclease"/>
    <property type="match status" value="1"/>
</dbReference>
<dbReference type="InterPro" id="IPR013083">
    <property type="entry name" value="Znf_RING/FYVE/PHD"/>
</dbReference>
<evidence type="ECO:0000313" key="12">
    <source>
        <dbReference type="EMBL" id="KAK9904215.1"/>
    </source>
</evidence>
<feature type="transmembrane region" description="Helical" evidence="10">
    <location>
        <begin position="874"/>
        <end position="895"/>
    </location>
</feature>
<comment type="cofactor">
    <cofactor evidence="8">
        <name>a divalent metal cation</name>
        <dbReference type="ChEBI" id="CHEBI:60240"/>
    </cofactor>
</comment>
<evidence type="ECO:0000256" key="3">
    <source>
        <dbReference type="ARBA" id="ARBA00022763"/>
    </source>
</evidence>
<keyword evidence="3 8" id="KW-0227">DNA damage</keyword>
<comment type="similarity">
    <text evidence="8">Belongs to the SLX1 family.</text>
</comment>
<keyword evidence="1 8" id="KW-0540">Nuclease</keyword>
<evidence type="ECO:0000256" key="4">
    <source>
        <dbReference type="ARBA" id="ARBA00022801"/>
    </source>
</evidence>
<dbReference type="HAMAP" id="MF_03100">
    <property type="entry name" value="Endonuc_su_Slx1"/>
    <property type="match status" value="1"/>
</dbReference>
<reference evidence="12 13" key="1">
    <citation type="journal article" date="2024" name="Nat. Commun.">
        <title>Phylogenomics reveals the evolutionary origins of lichenization in chlorophyte algae.</title>
        <authorList>
            <person name="Puginier C."/>
            <person name="Libourel C."/>
            <person name="Otte J."/>
            <person name="Skaloud P."/>
            <person name="Haon M."/>
            <person name="Grisel S."/>
            <person name="Petersen M."/>
            <person name="Berrin J.G."/>
            <person name="Delaux P.M."/>
            <person name="Dal Grande F."/>
            <person name="Keller J."/>
        </authorList>
    </citation>
    <scope>NUCLEOTIDE SEQUENCE [LARGE SCALE GENOMIC DNA]</scope>
    <source>
        <strain evidence="12 13">SAG 216-7</strain>
    </source>
</reference>
<keyword evidence="10" id="KW-0472">Membrane</keyword>
<feature type="compositionally biased region" description="Low complexity" evidence="9">
    <location>
        <begin position="455"/>
        <end position="496"/>
    </location>
</feature>
<sequence length="1052" mass="111406">MREFYGCYLLQSKSEKSKGKTYIGFTVNPRRRIRQHNGEISAGAYKTKSGRPWSMVLVVYGFPTKVQALQFEWAWQHPEKSLALREAVAELKSNVKRAGLMGAKGKLRLLTALLSSEQWRYFPLSVQFLSSDFAPLLCGLPPLPPHIACTIAPPEDLPVVVDDDFDEGPIRDDADESGASLDAATREDGIPCPEGTENPALETPAAADPNAAAAKTACCVVCEKKVMQRWLACTCGAPAHIECLAQHYIQADPLQPLVPQEGSCPACGARSSWVDALARGGSTGWAQNRSRGRKRAPLKADPKLKRSSAAAAAKSKADNGGIGAPSGQKDRGRGGASRAKTGAAASAPSDTGDAGAAVSAAVPRGADKRPARGRRRAAACAALPESTAGLAAAISSLPSGSSLGKSGVSGFSSLAPSASAASPSGSKRHFSSSPTLASSPDLYAASVEPWFYETSPPAASAPCSSQEASQEQSLSSPERLSPLRSPLQRSSSASPLERSPAARCTQAGVGSAAHSEPVCLVSDSDSESPVPRGAGARAATSPVLPSLELASKAQKRARSGRKPHIGPGSKKSPRLVAVADQSGRDQDSHETFPSPPKARSPESASPGRCSPDAGFDGAAPTGAHQEQLLRRLRSKDEELPTQPMQRLRFLDIARGCTVALMLFVNHAGHGTTWIAHATWDGVHLADLVMPCFLLLVGVSVALSLGPRASVAREPLLHKVLARTGKLVGLGLLIQGGAGAGAFPAWDLSRLRYCGVLQRIALCFALVSLVVLYLPQTPNPRLQALLDRGDEGASLMAPLKFYALWWIFGTTLFVAFNGMALLLRPPGCAAFPALSPDCNVAAYADAWLLGRSHLYPWPSCRHADPPCDYLDPEGLFATLSGALSSSFLGLWFGTVLLTVRSHRARLKIWAYTSVLLTELGLALHVTGAVPFNKNLYSASFVLLTAGSSGAFLGFIYLLTEVVPSKAFERAAAPFMWLGMNSIAVYVGDEVLEKAVPWIYWGDREVHLLSAVEAVFKRVFGGGTASDLALAAADVAFWMAVAGWLHRKRWYARV</sequence>
<evidence type="ECO:0000313" key="13">
    <source>
        <dbReference type="Proteomes" id="UP001491310"/>
    </source>
</evidence>
<keyword evidence="6 8" id="KW-0234">DNA repair</keyword>
<feature type="region of interest" description="Disordered" evidence="9">
    <location>
        <begin position="455"/>
        <end position="624"/>
    </location>
</feature>
<accession>A0ABR2YFL9</accession>
<dbReference type="Gene3D" id="3.30.40.10">
    <property type="entry name" value="Zinc/RING finger domain, C3HC4 (zinc finger)"/>
    <property type="match status" value="1"/>
</dbReference>
<feature type="compositionally biased region" description="Low complexity" evidence="9">
    <location>
        <begin position="399"/>
        <end position="425"/>
    </location>
</feature>
<name>A0ABR2YFL9_9CHLO</name>
<comment type="caution">
    <text evidence="12">The sequence shown here is derived from an EMBL/GenBank/DDBJ whole genome shotgun (WGS) entry which is preliminary data.</text>
</comment>
<feature type="transmembrane region" description="Helical" evidence="10">
    <location>
        <begin position="687"/>
        <end position="705"/>
    </location>
</feature>
<feature type="compositionally biased region" description="Basic residues" evidence="9">
    <location>
        <begin position="553"/>
        <end position="564"/>
    </location>
</feature>
<dbReference type="InterPro" id="IPR048749">
    <property type="entry name" value="SLX1_C"/>
</dbReference>
<feature type="transmembrane region" description="Helical" evidence="10">
    <location>
        <begin position="934"/>
        <end position="957"/>
    </location>
</feature>
<feature type="region of interest" description="Disordered" evidence="9">
    <location>
        <begin position="399"/>
        <end position="438"/>
    </location>
</feature>
<organism evidence="12 13">
    <name type="scientific">Coccomyxa subellipsoidea</name>
    <dbReference type="NCBI Taxonomy" id="248742"/>
    <lineage>
        <taxon>Eukaryota</taxon>
        <taxon>Viridiplantae</taxon>
        <taxon>Chlorophyta</taxon>
        <taxon>core chlorophytes</taxon>
        <taxon>Trebouxiophyceae</taxon>
        <taxon>Trebouxiophyceae incertae sedis</taxon>
        <taxon>Coccomyxaceae</taxon>
        <taxon>Coccomyxa</taxon>
    </lineage>
</organism>
<dbReference type="SUPFAM" id="SSF82771">
    <property type="entry name" value="GIY-YIG endonuclease"/>
    <property type="match status" value="1"/>
</dbReference>
<comment type="caution">
    <text evidence="8">Lacks conserved residue(s) required for the propagation of feature annotation.</text>
</comment>
<feature type="compositionally biased region" description="Low complexity" evidence="9">
    <location>
        <begin position="336"/>
        <end position="349"/>
    </location>
</feature>
<keyword evidence="13" id="KW-1185">Reference proteome</keyword>
<dbReference type="InterPro" id="IPR000305">
    <property type="entry name" value="GIY-YIG_endonuc"/>
</dbReference>
<dbReference type="EMBL" id="JALJOT010000013">
    <property type="protein sequence ID" value="KAK9904215.1"/>
    <property type="molecule type" value="Genomic_DNA"/>
</dbReference>
<keyword evidence="7 8" id="KW-0539">Nucleus</keyword>
<feature type="transmembrane region" description="Helical" evidence="10">
    <location>
        <begin position="794"/>
        <end position="815"/>
    </location>
</feature>
<evidence type="ECO:0000256" key="10">
    <source>
        <dbReference type="SAM" id="Phobius"/>
    </source>
</evidence>
<comment type="function">
    <text evidence="8">Catalytic subunit of a heterodimeric structure-specific endonuclease that resolves DNA secondary structures generated during DNA repair and recombination. Has endonuclease activity towards branched DNA substrates, introducing single-strand cuts in duplex DNA close to junctions with ss-DNA.</text>
</comment>
<dbReference type="InterPro" id="IPR027520">
    <property type="entry name" value="Slx1"/>
</dbReference>
<protein>
    <recommendedName>
        <fullName evidence="8">Structure-specific endonuclease subunit SLX1 homolog</fullName>
        <ecNumber evidence="8">3.1.-.-</ecNumber>
    </recommendedName>
</protein>
<dbReference type="PANTHER" id="PTHR20208:SF10">
    <property type="entry name" value="STRUCTURE-SPECIFIC ENDONUCLEASE SUBUNIT SLX1"/>
    <property type="match status" value="1"/>
</dbReference>
<evidence type="ECO:0000259" key="11">
    <source>
        <dbReference type="PROSITE" id="PS50164"/>
    </source>
</evidence>
<proteinExistence type="inferred from homology"/>
<dbReference type="InterPro" id="IPR050381">
    <property type="entry name" value="SLX1_endonuclease"/>
</dbReference>
<dbReference type="Pfam" id="PF01541">
    <property type="entry name" value="GIY-YIG"/>
    <property type="match status" value="1"/>
</dbReference>
<evidence type="ECO:0000256" key="2">
    <source>
        <dbReference type="ARBA" id="ARBA00022759"/>
    </source>
</evidence>
<keyword evidence="2 8" id="KW-0255">Endonuclease</keyword>
<dbReference type="CDD" id="cd10455">
    <property type="entry name" value="GIY-YIG_SLX1"/>
    <property type="match status" value="1"/>
</dbReference>
<feature type="transmembrane region" description="Helical" evidence="10">
    <location>
        <begin position="755"/>
        <end position="773"/>
    </location>
</feature>
<dbReference type="EC" id="3.1.-.-" evidence="8"/>
<dbReference type="SMART" id="SM00465">
    <property type="entry name" value="GIYc"/>
    <property type="match status" value="1"/>
</dbReference>
<dbReference type="Proteomes" id="UP001491310">
    <property type="component" value="Unassembled WGS sequence"/>
</dbReference>
<comment type="subcellular location">
    <subcellularLocation>
        <location evidence="8">Nucleus</location>
    </subcellularLocation>
</comment>
<feature type="domain" description="GIY-YIG" evidence="11">
    <location>
        <begin position="3"/>
        <end position="85"/>
    </location>
</feature>
<feature type="transmembrane region" description="Helical" evidence="10">
    <location>
        <begin position="1026"/>
        <end position="1043"/>
    </location>
</feature>
<feature type="transmembrane region" description="Helical" evidence="10">
    <location>
        <begin position="969"/>
        <end position="986"/>
    </location>
</feature>
<comment type="subunit">
    <text evidence="8">Forms a heterodimer with a member of the SLX4 family.</text>
</comment>
<dbReference type="Pfam" id="PF21202">
    <property type="entry name" value="SLX1_C"/>
    <property type="match status" value="1"/>
</dbReference>
<dbReference type="PROSITE" id="PS50164">
    <property type="entry name" value="GIY_YIG"/>
    <property type="match status" value="1"/>
</dbReference>
<evidence type="ECO:0000256" key="5">
    <source>
        <dbReference type="ARBA" id="ARBA00023172"/>
    </source>
</evidence>
<keyword evidence="10" id="KW-1133">Transmembrane helix</keyword>
<evidence type="ECO:0000256" key="8">
    <source>
        <dbReference type="HAMAP-Rule" id="MF_03100"/>
    </source>
</evidence>
<keyword evidence="5 8" id="KW-0233">DNA recombination</keyword>
<dbReference type="Pfam" id="PF07786">
    <property type="entry name" value="HGSNAT_cat"/>
    <property type="match status" value="1"/>
</dbReference>
<keyword evidence="4 8" id="KW-0378">Hydrolase</keyword>
<feature type="transmembrane region" description="Helical" evidence="10">
    <location>
        <begin position="907"/>
        <end position="928"/>
    </location>
</feature>
<evidence type="ECO:0000256" key="6">
    <source>
        <dbReference type="ARBA" id="ARBA00023204"/>
    </source>
</evidence>
<feature type="transmembrane region" description="Helical" evidence="10">
    <location>
        <begin position="726"/>
        <end position="743"/>
    </location>
</feature>